<name>A0A812RYV9_9DINO</name>
<feature type="compositionally biased region" description="Basic and acidic residues" evidence="1">
    <location>
        <begin position="378"/>
        <end position="389"/>
    </location>
</feature>
<evidence type="ECO:0000313" key="2">
    <source>
        <dbReference type="EMBL" id="CAE7455506.1"/>
    </source>
</evidence>
<dbReference type="AlphaFoldDB" id="A0A812RYV9"/>
<evidence type="ECO:0000313" key="3">
    <source>
        <dbReference type="Proteomes" id="UP000601435"/>
    </source>
</evidence>
<keyword evidence="3" id="KW-1185">Reference proteome</keyword>
<dbReference type="OrthoDB" id="428017at2759"/>
<evidence type="ECO:0000256" key="1">
    <source>
        <dbReference type="SAM" id="MobiDB-lite"/>
    </source>
</evidence>
<organism evidence="2 3">
    <name type="scientific">Symbiodinium necroappetens</name>
    <dbReference type="NCBI Taxonomy" id="1628268"/>
    <lineage>
        <taxon>Eukaryota</taxon>
        <taxon>Sar</taxon>
        <taxon>Alveolata</taxon>
        <taxon>Dinophyceae</taxon>
        <taxon>Suessiales</taxon>
        <taxon>Symbiodiniaceae</taxon>
        <taxon>Symbiodinium</taxon>
    </lineage>
</organism>
<sequence>MQARLLRCQLDAVSVESLHEFLSTKEKAAIPDKNDIFFAVISARRAKFDECLQDIAMVQAQFLRAGVEPVWFVDAGDLNDYNSLGLKVVEGGKRAAARNKALEEAARLGKPCCQCSDDISRWEFRPGPRVAKTEDALKTAWNSSKAVVASPVAAAQFLLAKLRAHEGQQRPYLAGVHNNGITERTFGRQEYETHHHIPGDFFVADLSPVRFDESMVRKEDFVFTVQHIEMHASVLRCNRWMIEAKHRKNPGGANTNKEGRRKAEKQSQEEILARWPQAFRKHKTAEREVIMTWPDQEPDSEGEVAKEPKRKPKRGREDDADDKEAKKPPTPLDFTKPSTPKESAKPPTPKEGARPGTPKEVGRSGTPKEAAKPPTPKDAAKPGTPKDSKPGTPKEGTETPKTRKEPGKTATPPDVSSKAAGDQPATKKLRAKDIQQNYMDSVITKAEKVPSTEYIAARCGAVVGQKVRDVIGTVEYTKGNGTKAVYACADLVYDVNTGFLGLEGA</sequence>
<dbReference type="Proteomes" id="UP000601435">
    <property type="component" value="Unassembled WGS sequence"/>
</dbReference>
<dbReference type="EMBL" id="CAJNJA010020130">
    <property type="protein sequence ID" value="CAE7455506.1"/>
    <property type="molecule type" value="Genomic_DNA"/>
</dbReference>
<gene>
    <name evidence="2" type="ORF">SNEC2469_LOCUS12665</name>
</gene>
<feature type="region of interest" description="Disordered" evidence="1">
    <location>
        <begin position="246"/>
        <end position="279"/>
    </location>
</feature>
<comment type="caution">
    <text evidence="2">The sequence shown here is derived from an EMBL/GenBank/DDBJ whole genome shotgun (WGS) entry which is preliminary data.</text>
</comment>
<feature type="region of interest" description="Disordered" evidence="1">
    <location>
        <begin position="291"/>
        <end position="433"/>
    </location>
</feature>
<reference evidence="2" key="1">
    <citation type="submission" date="2021-02" db="EMBL/GenBank/DDBJ databases">
        <authorList>
            <person name="Dougan E. K."/>
            <person name="Rhodes N."/>
            <person name="Thang M."/>
            <person name="Chan C."/>
        </authorList>
    </citation>
    <scope>NUCLEOTIDE SEQUENCE</scope>
</reference>
<feature type="compositionally biased region" description="Basic and acidic residues" evidence="1">
    <location>
        <begin position="395"/>
        <end position="407"/>
    </location>
</feature>
<accession>A0A812RYV9</accession>
<proteinExistence type="predicted"/>
<protein>
    <submittedName>
        <fullName evidence="2">Uncharacterized protein</fullName>
    </submittedName>
</protein>